<dbReference type="OrthoDB" id="5958450at2"/>
<dbReference type="Proteomes" id="UP000183983">
    <property type="component" value="Unassembled WGS sequence"/>
</dbReference>
<dbReference type="InterPro" id="IPR010987">
    <property type="entry name" value="Glutathione-S-Trfase_C-like"/>
</dbReference>
<dbReference type="PANTHER" id="PTHR44051:SF19">
    <property type="entry name" value="DISULFIDE-BOND OXIDOREDUCTASE YFCG"/>
    <property type="match status" value="1"/>
</dbReference>
<dbReference type="AlphaFoldDB" id="A0A1M7JLR0"/>
<name>A0A1M7JLR0_9PSED</name>
<protein>
    <submittedName>
        <fullName evidence="5">Glutathione S-transferase</fullName>
    </submittedName>
</protein>
<organism evidence="5 6">
    <name type="scientific">Pseudomonas asturiensis</name>
    <dbReference type="NCBI Taxonomy" id="1190415"/>
    <lineage>
        <taxon>Bacteria</taxon>
        <taxon>Pseudomonadati</taxon>
        <taxon>Pseudomonadota</taxon>
        <taxon>Gammaproteobacteria</taxon>
        <taxon>Pseudomonadales</taxon>
        <taxon>Pseudomonadaceae</taxon>
        <taxon>Pseudomonas</taxon>
    </lineage>
</organism>
<dbReference type="SUPFAM" id="SSF52833">
    <property type="entry name" value="Thioredoxin-like"/>
    <property type="match status" value="1"/>
</dbReference>
<proteinExistence type="inferred from homology"/>
<dbReference type="PROSITE" id="PS50405">
    <property type="entry name" value="GST_CTER"/>
    <property type="match status" value="1"/>
</dbReference>
<dbReference type="InterPro" id="IPR004045">
    <property type="entry name" value="Glutathione_S-Trfase_N"/>
</dbReference>
<evidence type="ECO:0000313" key="6">
    <source>
        <dbReference type="Proteomes" id="UP000183983"/>
    </source>
</evidence>
<gene>
    <name evidence="5" type="ORF">SAMN05216593_101430</name>
</gene>
<dbReference type="PROSITE" id="PS50404">
    <property type="entry name" value="GST_NTER"/>
    <property type="match status" value="1"/>
</dbReference>
<dbReference type="InterPro" id="IPR036249">
    <property type="entry name" value="Thioredoxin-like_sf"/>
</dbReference>
<feature type="domain" description="GST N-terminal" evidence="3">
    <location>
        <begin position="1"/>
        <end position="81"/>
    </location>
</feature>
<comment type="similarity">
    <text evidence="1">Belongs to the GST superfamily.</text>
</comment>
<dbReference type="InterPro" id="IPR004046">
    <property type="entry name" value="GST_C"/>
</dbReference>
<evidence type="ECO:0000259" key="4">
    <source>
        <dbReference type="PROSITE" id="PS50405"/>
    </source>
</evidence>
<dbReference type="Gene3D" id="3.40.30.10">
    <property type="entry name" value="Glutaredoxin"/>
    <property type="match status" value="1"/>
</dbReference>
<dbReference type="RefSeq" id="WP_073162052.1">
    <property type="nucleotide sequence ID" value="NZ_FRDA01000001.1"/>
</dbReference>
<dbReference type="CDD" id="cd03047">
    <property type="entry name" value="GST_N_2"/>
    <property type="match status" value="1"/>
</dbReference>
<dbReference type="InterPro" id="IPR036282">
    <property type="entry name" value="Glutathione-S-Trfase_C_sf"/>
</dbReference>
<dbReference type="STRING" id="1190415.SAMN05216593_101430"/>
<evidence type="ECO:0000259" key="3">
    <source>
        <dbReference type="PROSITE" id="PS50404"/>
    </source>
</evidence>
<feature type="domain" description="GST C-terminal" evidence="4">
    <location>
        <begin position="86"/>
        <end position="207"/>
    </location>
</feature>
<dbReference type="Gene3D" id="1.20.1050.10">
    <property type="match status" value="1"/>
</dbReference>
<dbReference type="EMBL" id="FRDA01000001">
    <property type="protein sequence ID" value="SHM54000.1"/>
    <property type="molecule type" value="Genomic_DNA"/>
</dbReference>
<dbReference type="SFLD" id="SFLDG00358">
    <property type="entry name" value="Main_(cytGST)"/>
    <property type="match status" value="1"/>
</dbReference>
<dbReference type="SFLD" id="SFLDS00019">
    <property type="entry name" value="Glutathione_Transferase_(cytos"/>
    <property type="match status" value="1"/>
</dbReference>
<accession>A0A1M7JLR0</accession>
<dbReference type="SUPFAM" id="SSF47616">
    <property type="entry name" value="GST C-terminal domain-like"/>
    <property type="match status" value="1"/>
</dbReference>
<dbReference type="Pfam" id="PF00043">
    <property type="entry name" value="GST_C"/>
    <property type="match status" value="1"/>
</dbReference>
<keyword evidence="2 5" id="KW-0808">Transferase</keyword>
<dbReference type="FunFam" id="3.40.30.10:FF:000039">
    <property type="entry name" value="Glutathione S-transferase domain"/>
    <property type="match status" value="1"/>
</dbReference>
<evidence type="ECO:0000256" key="1">
    <source>
        <dbReference type="ARBA" id="ARBA00007409"/>
    </source>
</evidence>
<dbReference type="GO" id="GO:0016740">
    <property type="term" value="F:transferase activity"/>
    <property type="evidence" value="ECO:0007669"/>
    <property type="project" value="UniProtKB-KW"/>
</dbReference>
<dbReference type="PANTHER" id="PTHR44051">
    <property type="entry name" value="GLUTATHIONE S-TRANSFERASE-RELATED"/>
    <property type="match status" value="1"/>
</dbReference>
<dbReference type="InterPro" id="IPR040079">
    <property type="entry name" value="Glutathione_S-Trfase"/>
</dbReference>
<dbReference type="SFLD" id="SFLDG01150">
    <property type="entry name" value="Main.1:_Beta-like"/>
    <property type="match status" value="1"/>
</dbReference>
<evidence type="ECO:0000313" key="5">
    <source>
        <dbReference type="EMBL" id="SHM54000.1"/>
    </source>
</evidence>
<reference evidence="5 6" key="1">
    <citation type="submission" date="2016-11" db="EMBL/GenBank/DDBJ databases">
        <authorList>
            <person name="Jaros S."/>
            <person name="Januszkiewicz K."/>
            <person name="Wedrychowicz H."/>
        </authorList>
    </citation>
    <scope>NUCLEOTIDE SEQUENCE [LARGE SCALE GENOMIC DNA]</scope>
    <source>
        <strain evidence="5 6">LMG 26898</strain>
    </source>
</reference>
<dbReference type="Pfam" id="PF13409">
    <property type="entry name" value="GST_N_2"/>
    <property type="match status" value="1"/>
</dbReference>
<evidence type="ECO:0000256" key="2">
    <source>
        <dbReference type="ARBA" id="ARBA00022679"/>
    </source>
</evidence>
<sequence length="207" mass="23697">MLRILGKNTSINVRKVLWTCEELAIPFRLEEWGSGFEPTDSPAFVALNPNAMVPVIVDDDFVLWESNSIIRYLAGRHDGTHLYPVEPRARARVDQWIDWQAADLNKSWVYAFMSLVRRSPDFQDVRASADSCLNWTRHMRVLNQQLETTGAYVSGGRFTLADIPIGLSINRWFETPLNHPDLPAVNAYYERLSNRPGYLLYGRNGTP</sequence>